<organism evidence="1">
    <name type="scientific">marine sediment metagenome</name>
    <dbReference type="NCBI Taxonomy" id="412755"/>
    <lineage>
        <taxon>unclassified sequences</taxon>
        <taxon>metagenomes</taxon>
        <taxon>ecological metagenomes</taxon>
    </lineage>
</organism>
<dbReference type="EMBL" id="BARU01015221">
    <property type="protein sequence ID" value="GAH41512.1"/>
    <property type="molecule type" value="Genomic_DNA"/>
</dbReference>
<protein>
    <recommendedName>
        <fullName evidence="2">ISL3 family transposase</fullName>
    </recommendedName>
</protein>
<name>X1F996_9ZZZZ</name>
<dbReference type="AlphaFoldDB" id="X1F996"/>
<comment type="caution">
    <text evidence="1">The sequence shown here is derived from an EMBL/GenBank/DDBJ whole genome shotgun (WGS) entry which is preliminary data.</text>
</comment>
<reference evidence="1" key="1">
    <citation type="journal article" date="2014" name="Front. Microbiol.">
        <title>High frequency of phylogenetically diverse reductive dehalogenase-homologous genes in deep subseafloor sedimentary metagenomes.</title>
        <authorList>
            <person name="Kawai M."/>
            <person name="Futagami T."/>
            <person name="Toyoda A."/>
            <person name="Takaki Y."/>
            <person name="Nishi S."/>
            <person name="Hori S."/>
            <person name="Arai W."/>
            <person name="Tsubouchi T."/>
            <person name="Morono Y."/>
            <person name="Uchiyama I."/>
            <person name="Ito T."/>
            <person name="Fujiyama A."/>
            <person name="Inagaki F."/>
            <person name="Takami H."/>
        </authorList>
    </citation>
    <scope>NUCLEOTIDE SEQUENCE</scope>
    <source>
        <strain evidence="1">Expedition CK06-06</strain>
    </source>
</reference>
<evidence type="ECO:0000313" key="1">
    <source>
        <dbReference type="EMBL" id="GAH41512.1"/>
    </source>
</evidence>
<gene>
    <name evidence="1" type="ORF">S03H2_26326</name>
</gene>
<feature type="non-terminal residue" evidence="1">
    <location>
        <position position="40"/>
    </location>
</feature>
<accession>X1F996</accession>
<proteinExistence type="predicted"/>
<sequence length="40" mass="4490">MNHSTLEAALGLSAPWKVTEDRFSVKEKRLDITIDFEPGS</sequence>
<evidence type="ECO:0008006" key="2">
    <source>
        <dbReference type="Google" id="ProtNLM"/>
    </source>
</evidence>